<gene>
    <name evidence="1" type="ORF">RhiirA5_428926</name>
</gene>
<proteinExistence type="predicted"/>
<reference evidence="1 2" key="2">
    <citation type="submission" date="2017-09" db="EMBL/GenBank/DDBJ databases">
        <title>Extensive intraspecific genome diversity in a model arbuscular mycorrhizal fungus.</title>
        <authorList>
            <person name="Chen E.C."/>
            <person name="Morin E."/>
            <person name="Beaudet D."/>
            <person name="Noel J."/>
            <person name="Ndikumana S."/>
            <person name="Charron P."/>
            <person name="St-Onge C."/>
            <person name="Giorgi J."/>
            <person name="Grigoriev I.V."/>
            <person name="Roux C."/>
            <person name="Martin F.M."/>
            <person name="Corradi N."/>
        </authorList>
    </citation>
    <scope>NUCLEOTIDE SEQUENCE [LARGE SCALE GENOMIC DNA]</scope>
    <source>
        <strain evidence="1 2">A5</strain>
    </source>
</reference>
<dbReference type="SUPFAM" id="SSF53098">
    <property type="entry name" value="Ribonuclease H-like"/>
    <property type="match status" value="1"/>
</dbReference>
<accession>A0A2N0NZE3</accession>
<dbReference type="InterPro" id="IPR012337">
    <property type="entry name" value="RNaseH-like_sf"/>
</dbReference>
<reference evidence="1 2" key="1">
    <citation type="submission" date="2016-04" db="EMBL/GenBank/DDBJ databases">
        <title>Genome analyses suggest a sexual origin of heterokaryosis in a supposedly ancient asexual fungus.</title>
        <authorList>
            <person name="Ropars J."/>
            <person name="Sedzielewska K."/>
            <person name="Noel J."/>
            <person name="Charron P."/>
            <person name="Farinelli L."/>
            <person name="Marton T."/>
            <person name="Kruger M."/>
            <person name="Pelin A."/>
            <person name="Brachmann A."/>
            <person name="Corradi N."/>
        </authorList>
    </citation>
    <scope>NUCLEOTIDE SEQUENCE [LARGE SCALE GENOMIC DNA]</scope>
    <source>
        <strain evidence="1 2">A5</strain>
    </source>
</reference>
<sequence>MDLTFEEIIHFDPHIQLDCYGVVGRNHGFCYFFCNPSVRLMPAADLSHTSFDTVDKTLPTPHLLTADNVAASSSVVLSSDSHYTFYTDGSLINLEFRDVSMGWGWVQIVKDSGFLNFIATYKWGIIHDWPFSSRAEAAAIYAALSASPANSVTTNFELWAIIQNLIVDKNLLVLPFKVKAHSNFYWNDFANSLANTAYTSDDAVLISRLDLAAAHDYILIYDDVVCESNPRHLFKQYHQMLYMKDLLELSRFHFISLLTDPSQYMVDWALTWHTLMFQPKFDNSFTKENVSRHHTLKFQLFLEDLPTLESLKRTRPDLYVEILTCRSCKDHFEDFMHLFLCNKCRVKLHQILTSYLHHLIQKLKEAGDNANCDYSSLVDRITSLPCWTFSSSNWSSYSLVRGCLPTAFLEVFENLGIPRLAAMNVVAAIHNNFVNKFRKRIWNPHSYDKGLWEYAINITLTLKQSSRPKEPIG</sequence>
<evidence type="ECO:0008006" key="3">
    <source>
        <dbReference type="Google" id="ProtNLM"/>
    </source>
</evidence>
<dbReference type="Proteomes" id="UP000232722">
    <property type="component" value="Unassembled WGS sequence"/>
</dbReference>
<comment type="caution">
    <text evidence="1">The sequence shown here is derived from an EMBL/GenBank/DDBJ whole genome shotgun (WGS) entry which is preliminary data.</text>
</comment>
<dbReference type="AlphaFoldDB" id="A0A2N0NZE3"/>
<dbReference type="VEuPathDB" id="FungiDB:FUN_017454"/>
<dbReference type="VEuPathDB" id="FungiDB:RhiirFUN_024925"/>
<dbReference type="EMBL" id="LLXJ01002022">
    <property type="protein sequence ID" value="PKB99943.1"/>
    <property type="molecule type" value="Genomic_DNA"/>
</dbReference>
<evidence type="ECO:0000313" key="1">
    <source>
        <dbReference type="EMBL" id="PKB99943.1"/>
    </source>
</evidence>
<evidence type="ECO:0000313" key="2">
    <source>
        <dbReference type="Proteomes" id="UP000232722"/>
    </source>
</evidence>
<organism evidence="1 2">
    <name type="scientific">Rhizophagus irregularis</name>
    <dbReference type="NCBI Taxonomy" id="588596"/>
    <lineage>
        <taxon>Eukaryota</taxon>
        <taxon>Fungi</taxon>
        <taxon>Fungi incertae sedis</taxon>
        <taxon>Mucoromycota</taxon>
        <taxon>Glomeromycotina</taxon>
        <taxon>Glomeromycetes</taxon>
        <taxon>Glomerales</taxon>
        <taxon>Glomeraceae</taxon>
        <taxon>Rhizophagus</taxon>
    </lineage>
</organism>
<protein>
    <recommendedName>
        <fullName evidence="3">RNase H type-1 domain-containing protein</fullName>
    </recommendedName>
</protein>
<name>A0A2N0NZE3_9GLOM</name>